<keyword evidence="1" id="KW-0697">Rotamase</keyword>
<feature type="domain" description="PPIase FKBP-type" evidence="2">
    <location>
        <begin position="249"/>
        <end position="336"/>
    </location>
</feature>
<evidence type="ECO:0000313" key="3">
    <source>
        <dbReference type="EMBL" id="ADE76650.1"/>
    </source>
</evidence>
<dbReference type="PANTHER" id="PTHR47414">
    <property type="entry name" value="PEPTIDYL-PROLYL CIS-TRANS ISOMERASE FKBP20-2, CHLOROPLASTIC"/>
    <property type="match status" value="1"/>
</dbReference>
<dbReference type="InterPro" id="IPR046357">
    <property type="entry name" value="PPIase_dom_sf"/>
</dbReference>
<keyword evidence="1" id="KW-0413">Isomerase</keyword>
<protein>
    <recommendedName>
        <fullName evidence="1">peptidylprolyl isomerase</fullName>
        <ecNumber evidence="1">5.2.1.8</ecNumber>
    </recommendedName>
</protein>
<dbReference type="GO" id="GO:0003755">
    <property type="term" value="F:peptidyl-prolyl cis-trans isomerase activity"/>
    <property type="evidence" value="ECO:0007669"/>
    <property type="project" value="UniProtKB-KW"/>
</dbReference>
<dbReference type="Pfam" id="PF00254">
    <property type="entry name" value="FKBP_C"/>
    <property type="match status" value="1"/>
</dbReference>
<comment type="catalytic activity">
    <reaction evidence="1">
        <text>[protein]-peptidylproline (omega=180) = [protein]-peptidylproline (omega=0)</text>
        <dbReference type="Rhea" id="RHEA:16237"/>
        <dbReference type="Rhea" id="RHEA-COMP:10747"/>
        <dbReference type="Rhea" id="RHEA-COMP:10748"/>
        <dbReference type="ChEBI" id="CHEBI:83833"/>
        <dbReference type="ChEBI" id="CHEBI:83834"/>
        <dbReference type="EC" id="5.2.1.8"/>
    </reaction>
</comment>
<dbReference type="PANTHER" id="PTHR47414:SF1">
    <property type="entry name" value="PEPTIDYL-PROLYL CIS-TRANS ISOMERASE FKBP20-2, CHLOROPLASTIC"/>
    <property type="match status" value="1"/>
</dbReference>
<dbReference type="Gene3D" id="3.10.50.40">
    <property type="match status" value="1"/>
</dbReference>
<dbReference type="PROSITE" id="PS50059">
    <property type="entry name" value="FKBP_PPIASE"/>
    <property type="match status" value="1"/>
</dbReference>
<sequence>MTMASPAFSMLTLFRPSGFLPHSLYSGSHTYHCPCISCKQLSQAATSSVNRFSNMYKERGFYILRLTCGLGEFKLHGGDKHDKCCRLKQYEHYREDSMFLASTLHCPAERWQPHGVEGHLSSCSSSNYTNVSDDEPLMRLTDQYFPALVGRRCFISLASVYLGTLLTASGPSALAVTVRERKLSSYDEQRLLEQNKRIQNANGAPSNFPNFIREGFNVKVVTPDNYVRCDSGLIYWDIKEGEGDYPKSGQQIVFHYTGFNESGRRIDSSYQQGRPAKTRMGINGLVPGIEEGIQTMKPGGKRRIIVPPELGPPVGPSTFFSSKQFEVFDVDLLSVQDCRRRTFGFYADFVCD</sequence>
<dbReference type="EMBL" id="BT123324">
    <property type="protein sequence ID" value="ADE76650.1"/>
    <property type="molecule type" value="mRNA"/>
</dbReference>
<reference evidence="3" key="1">
    <citation type="submission" date="2010-04" db="EMBL/GenBank/DDBJ databases">
        <authorList>
            <person name="Reid K.E."/>
            <person name="Liao N."/>
            <person name="Chan S."/>
            <person name="Docking R."/>
            <person name="Taylor G."/>
            <person name="Moore R."/>
            <person name="Mayo M."/>
            <person name="Munro S."/>
            <person name="King J."/>
            <person name="Yanchuk A."/>
            <person name="Holt R."/>
            <person name="Jones S."/>
            <person name="Marra M."/>
            <person name="Ritland C.E."/>
            <person name="Ritland K."/>
            <person name="Bohlmann J."/>
        </authorList>
    </citation>
    <scope>NUCLEOTIDE SEQUENCE</scope>
    <source>
        <tissue evidence="3">Bud</tissue>
    </source>
</reference>
<dbReference type="InterPro" id="IPR044239">
    <property type="entry name" value="FKBP20-2-like"/>
</dbReference>
<dbReference type="AlphaFoldDB" id="D5AAT1"/>
<evidence type="ECO:0000259" key="2">
    <source>
        <dbReference type="PROSITE" id="PS50059"/>
    </source>
</evidence>
<dbReference type="SUPFAM" id="SSF54534">
    <property type="entry name" value="FKBP-like"/>
    <property type="match status" value="1"/>
</dbReference>
<evidence type="ECO:0000256" key="1">
    <source>
        <dbReference type="PROSITE-ProRule" id="PRU00277"/>
    </source>
</evidence>
<proteinExistence type="evidence at transcript level"/>
<name>D5AAT1_PICSI</name>
<dbReference type="InterPro" id="IPR001179">
    <property type="entry name" value="PPIase_FKBP_dom"/>
</dbReference>
<organism evidence="3">
    <name type="scientific">Picea sitchensis</name>
    <name type="common">Sitka spruce</name>
    <name type="synonym">Pinus sitchensis</name>
    <dbReference type="NCBI Taxonomy" id="3332"/>
    <lineage>
        <taxon>Eukaryota</taxon>
        <taxon>Viridiplantae</taxon>
        <taxon>Streptophyta</taxon>
        <taxon>Embryophyta</taxon>
        <taxon>Tracheophyta</taxon>
        <taxon>Spermatophyta</taxon>
        <taxon>Pinopsida</taxon>
        <taxon>Pinidae</taxon>
        <taxon>Conifers I</taxon>
        <taxon>Pinales</taxon>
        <taxon>Pinaceae</taxon>
        <taxon>Picea</taxon>
    </lineage>
</organism>
<accession>D5AAT1</accession>
<dbReference type="EC" id="5.2.1.8" evidence="1"/>